<sequence length="149" mass="17369">MKNLIIIILTLGSISHLQSQTLNGNKEDIQTILKNTEDFSKYIMASDYKKIADSYTEDAKIFPNNTNILEGEDIITYWTLPEGISTTYHKITQTEISIINNTAYDYGYYEGKTKHKDGHISSWKGKYVIVWKKVDENWKMYLDIWNNTK</sequence>
<dbReference type="SUPFAM" id="SSF54427">
    <property type="entry name" value="NTF2-like"/>
    <property type="match status" value="1"/>
</dbReference>
<feature type="domain" description="DUF4440" evidence="1">
    <location>
        <begin position="32"/>
        <end position="140"/>
    </location>
</feature>
<dbReference type="RefSeq" id="WP_085516705.1">
    <property type="nucleotide sequence ID" value="NZ_FXAW01000003.1"/>
</dbReference>
<name>A0A1X7JNP7_9BACT</name>
<protein>
    <submittedName>
        <fullName evidence="2">Ketosteroid isomerase homolog</fullName>
    </submittedName>
</protein>
<keyword evidence="2" id="KW-0413">Isomerase</keyword>
<dbReference type="STRING" id="1028.SAMN05661096_01789"/>
<dbReference type="GO" id="GO:0016853">
    <property type="term" value="F:isomerase activity"/>
    <property type="evidence" value="ECO:0007669"/>
    <property type="project" value="UniProtKB-KW"/>
</dbReference>
<dbReference type="Gene3D" id="3.10.450.50">
    <property type="match status" value="1"/>
</dbReference>
<dbReference type="Pfam" id="PF14534">
    <property type="entry name" value="DUF4440"/>
    <property type="match status" value="1"/>
</dbReference>
<accession>A0A1X7JNP7</accession>
<proteinExistence type="predicted"/>
<evidence type="ECO:0000313" key="3">
    <source>
        <dbReference type="Proteomes" id="UP000193804"/>
    </source>
</evidence>
<reference evidence="3" key="1">
    <citation type="submission" date="2017-04" db="EMBL/GenBank/DDBJ databases">
        <authorList>
            <person name="Varghese N."/>
            <person name="Submissions S."/>
        </authorList>
    </citation>
    <scope>NUCLEOTIDE SEQUENCE [LARGE SCALE GENOMIC DNA]</scope>
    <source>
        <strain evidence="3">DSM 4125</strain>
    </source>
</reference>
<dbReference type="InterPro" id="IPR032710">
    <property type="entry name" value="NTF2-like_dom_sf"/>
</dbReference>
<dbReference type="OrthoDB" id="9814425at2"/>
<evidence type="ECO:0000259" key="1">
    <source>
        <dbReference type="Pfam" id="PF14534"/>
    </source>
</evidence>
<keyword evidence="3" id="KW-1185">Reference proteome</keyword>
<dbReference type="InterPro" id="IPR027843">
    <property type="entry name" value="DUF4440"/>
</dbReference>
<dbReference type="Proteomes" id="UP000193804">
    <property type="component" value="Unassembled WGS sequence"/>
</dbReference>
<dbReference type="AlphaFoldDB" id="A0A1X7JNP7"/>
<organism evidence="2 3">
    <name type="scientific">Marivirga sericea</name>
    <dbReference type="NCBI Taxonomy" id="1028"/>
    <lineage>
        <taxon>Bacteria</taxon>
        <taxon>Pseudomonadati</taxon>
        <taxon>Bacteroidota</taxon>
        <taxon>Cytophagia</taxon>
        <taxon>Cytophagales</taxon>
        <taxon>Marivirgaceae</taxon>
        <taxon>Marivirga</taxon>
    </lineage>
</organism>
<gene>
    <name evidence="2" type="ORF">SAMN05661096_01789</name>
</gene>
<dbReference type="EMBL" id="FXAW01000003">
    <property type="protein sequence ID" value="SMG29081.1"/>
    <property type="molecule type" value="Genomic_DNA"/>
</dbReference>
<evidence type="ECO:0000313" key="2">
    <source>
        <dbReference type="EMBL" id="SMG29081.1"/>
    </source>
</evidence>